<gene>
    <name evidence="2" type="ORF">PXEA_LOCUS34464</name>
</gene>
<evidence type="ECO:0000313" key="2">
    <source>
        <dbReference type="EMBL" id="VEL41024.1"/>
    </source>
</evidence>
<organism evidence="2 3">
    <name type="scientific">Protopolystoma xenopodis</name>
    <dbReference type="NCBI Taxonomy" id="117903"/>
    <lineage>
        <taxon>Eukaryota</taxon>
        <taxon>Metazoa</taxon>
        <taxon>Spiralia</taxon>
        <taxon>Lophotrochozoa</taxon>
        <taxon>Platyhelminthes</taxon>
        <taxon>Monogenea</taxon>
        <taxon>Polyopisthocotylea</taxon>
        <taxon>Polystomatidea</taxon>
        <taxon>Polystomatidae</taxon>
        <taxon>Protopolystoma</taxon>
    </lineage>
</organism>
<feature type="region of interest" description="Disordered" evidence="1">
    <location>
        <begin position="107"/>
        <end position="132"/>
    </location>
</feature>
<dbReference type="EMBL" id="CAAALY010267548">
    <property type="protein sequence ID" value="VEL41024.1"/>
    <property type="molecule type" value="Genomic_DNA"/>
</dbReference>
<dbReference type="AlphaFoldDB" id="A0A3S5AYS3"/>
<evidence type="ECO:0000313" key="3">
    <source>
        <dbReference type="Proteomes" id="UP000784294"/>
    </source>
</evidence>
<proteinExistence type="predicted"/>
<accession>A0A3S5AYS3</accession>
<keyword evidence="3" id="KW-1185">Reference proteome</keyword>
<comment type="caution">
    <text evidence="2">The sequence shown here is derived from an EMBL/GenBank/DDBJ whole genome shotgun (WGS) entry which is preliminary data.</text>
</comment>
<protein>
    <submittedName>
        <fullName evidence="2">Uncharacterized protein</fullName>
    </submittedName>
</protein>
<dbReference type="Proteomes" id="UP000784294">
    <property type="component" value="Unassembled WGS sequence"/>
</dbReference>
<name>A0A3S5AYS3_9PLAT</name>
<evidence type="ECO:0000256" key="1">
    <source>
        <dbReference type="SAM" id="MobiDB-lite"/>
    </source>
</evidence>
<sequence length="189" mass="19614">MVGAYRVRIGLAGLLSVSLGSDHVFSSSANHGSSGTLVQLGQSLQQPFLDQAQDQITSSVNHSLDGRSAGLLSIPVITSQASSTGHVGAAAFTSRPVSTVNQNQMVSLSSPNLSVRKPTNSPSRGTGNRSGALVADTKLGSMTGQSIGLLGDSPTSHDSLKRMPSLTNSRTPTMPPSKSIKIRQTQRFS</sequence>
<feature type="region of interest" description="Disordered" evidence="1">
    <location>
        <begin position="144"/>
        <end position="189"/>
    </location>
</feature>
<reference evidence="2" key="1">
    <citation type="submission" date="2018-11" db="EMBL/GenBank/DDBJ databases">
        <authorList>
            <consortium name="Pathogen Informatics"/>
        </authorList>
    </citation>
    <scope>NUCLEOTIDE SEQUENCE</scope>
</reference>
<feature type="compositionally biased region" description="Polar residues" evidence="1">
    <location>
        <begin position="107"/>
        <end position="129"/>
    </location>
</feature>